<dbReference type="PROSITE" id="PS50297">
    <property type="entry name" value="ANK_REP_REGION"/>
    <property type="match status" value="1"/>
</dbReference>
<evidence type="ECO:0000313" key="8">
    <source>
        <dbReference type="Proteomes" id="UP001142489"/>
    </source>
</evidence>
<dbReference type="InterPro" id="IPR058889">
    <property type="entry name" value="WHD_SOWAHA-C"/>
</dbReference>
<feature type="repeat" description="ANK" evidence="4">
    <location>
        <begin position="560"/>
        <end position="583"/>
    </location>
</feature>
<dbReference type="AlphaFoldDB" id="A0A9Q0XWK2"/>
<gene>
    <name evidence="7" type="ORF">JRQ81_016973</name>
</gene>
<sequence length="682" mass="73320">MAQELSQAEVLDFLCQAGGRVANAALLSYFKGFLREPGACPVELQHRRELFKGFVNSVATVRQEGPEATKYVVLRKRYRELVGEEAKAPAVAAGESRDAQPPPTTTRDLPAAARRLQSPGRAPRAPRAQEKGGGGGGAACRREPPRPQVGAERTCPGPAPGLGRRRPDALLPPPSTPFQPSGGGDLLGAGDPGQGDLGQAKPGAPRPFRAETPPPPPPLSNGLDLPVGETGAPPRDAGAQQRIRDWVATHHCAYPDPLAQEADRGWPAARSTPPTASVGSEPGDPLASPDAQWDPVPVFRSIRCQLSLQDLEDFLEQESSASDGSSASGGSDSYYRGRGESGVLRRLLRRHKGRGRKAPGGAWAAPPDGPCLQPHPDGLGVLTGKEGSPHQNGTIPEHHNLLSWIAGRAFPSGKPWGKDPERQGKGLPQTKKVARLPPPNLDAPLISPRLIPRQSHEVASTRDVKGQSLDAEGLLEQRSTLVPLEPREHAWLVKVATGSWMQARALFLEDPQLATRKDFVSGYTVLHWLAKHGNAQALQDFVTGARKAGVTLDVNAKSGCGYTPLHLAAMHGHQPVMEVLVQKLQCCLQIRDSSGKRPWQYLGTATSGEVWRLLGAPRGKTIFPARPITRNSSPPARKGKSPELARKISRKASLAAYLKPQHIKWKMANKCPPLQEREEYSD</sequence>
<proteinExistence type="inferred from homology"/>
<evidence type="ECO:0000313" key="7">
    <source>
        <dbReference type="EMBL" id="KAJ7327214.1"/>
    </source>
</evidence>
<feature type="region of interest" description="Disordered" evidence="5">
    <location>
        <begin position="625"/>
        <end position="644"/>
    </location>
</feature>
<evidence type="ECO:0000256" key="2">
    <source>
        <dbReference type="ARBA" id="ARBA00023043"/>
    </source>
</evidence>
<evidence type="ECO:0000256" key="3">
    <source>
        <dbReference type="ARBA" id="ARBA00038122"/>
    </source>
</evidence>
<feature type="region of interest" description="Disordered" evidence="5">
    <location>
        <begin position="351"/>
        <end position="396"/>
    </location>
</feature>
<accession>A0A9Q0XWK2</accession>
<dbReference type="EMBL" id="JAPFRF010000007">
    <property type="protein sequence ID" value="KAJ7327214.1"/>
    <property type="molecule type" value="Genomic_DNA"/>
</dbReference>
<dbReference type="PANTHER" id="PTHR14491">
    <property type="entry name" value="SOSONDOWAH, ISOFORM G"/>
    <property type="match status" value="1"/>
</dbReference>
<feature type="region of interest" description="Disordered" evidence="5">
    <location>
        <begin position="258"/>
        <end position="293"/>
    </location>
</feature>
<comment type="caution">
    <text evidence="7">The sequence shown here is derived from an EMBL/GenBank/DDBJ whole genome shotgun (WGS) entry which is preliminary data.</text>
</comment>
<organism evidence="7 8">
    <name type="scientific">Phrynocephalus forsythii</name>
    <dbReference type="NCBI Taxonomy" id="171643"/>
    <lineage>
        <taxon>Eukaryota</taxon>
        <taxon>Metazoa</taxon>
        <taxon>Chordata</taxon>
        <taxon>Craniata</taxon>
        <taxon>Vertebrata</taxon>
        <taxon>Euteleostomi</taxon>
        <taxon>Lepidosauria</taxon>
        <taxon>Squamata</taxon>
        <taxon>Bifurcata</taxon>
        <taxon>Unidentata</taxon>
        <taxon>Episquamata</taxon>
        <taxon>Toxicofera</taxon>
        <taxon>Iguania</taxon>
        <taxon>Acrodonta</taxon>
        <taxon>Agamidae</taxon>
        <taxon>Agaminae</taxon>
        <taxon>Phrynocephalus</taxon>
    </lineage>
</organism>
<evidence type="ECO:0000256" key="4">
    <source>
        <dbReference type="PROSITE-ProRule" id="PRU00023"/>
    </source>
</evidence>
<comment type="similarity">
    <text evidence="3">Belongs to the SOWAH family.</text>
</comment>
<dbReference type="InterPro" id="IPR036770">
    <property type="entry name" value="Ankyrin_rpt-contain_sf"/>
</dbReference>
<feature type="region of interest" description="Disordered" evidence="5">
    <location>
        <begin position="412"/>
        <end position="446"/>
    </location>
</feature>
<dbReference type="OrthoDB" id="60433at2759"/>
<keyword evidence="2 4" id="KW-0040">ANK repeat</keyword>
<reference evidence="7" key="1">
    <citation type="journal article" date="2023" name="DNA Res.">
        <title>Chromosome-level genome assembly of Phrynocephalus forsythii using third-generation DNA sequencing and Hi-C analysis.</title>
        <authorList>
            <person name="Qi Y."/>
            <person name="Zhao W."/>
            <person name="Zhao Y."/>
            <person name="Niu C."/>
            <person name="Cao S."/>
            <person name="Zhang Y."/>
        </authorList>
    </citation>
    <scope>NUCLEOTIDE SEQUENCE</scope>
    <source>
        <tissue evidence="7">Muscle</tissue>
    </source>
</reference>
<dbReference type="PANTHER" id="PTHR14491:SF3">
    <property type="entry name" value="ANKYRIN REPEAT DOMAIN-CONTAINING PROTEIN SOWAHB"/>
    <property type="match status" value="1"/>
</dbReference>
<dbReference type="Pfam" id="PF25877">
    <property type="entry name" value="WHD_SOWAH"/>
    <property type="match status" value="1"/>
</dbReference>
<protein>
    <recommendedName>
        <fullName evidence="6">SOWAHA-C winged helix-turn-helix domain-containing protein</fullName>
    </recommendedName>
</protein>
<keyword evidence="1" id="KW-0677">Repeat</keyword>
<keyword evidence="8" id="KW-1185">Reference proteome</keyword>
<feature type="region of interest" description="Disordered" evidence="5">
    <location>
        <begin position="317"/>
        <end position="338"/>
    </location>
</feature>
<dbReference type="PROSITE" id="PS50088">
    <property type="entry name" value="ANK_REPEAT"/>
    <property type="match status" value="1"/>
</dbReference>
<feature type="region of interest" description="Disordered" evidence="5">
    <location>
        <begin position="85"/>
        <end position="244"/>
    </location>
</feature>
<evidence type="ECO:0000256" key="1">
    <source>
        <dbReference type="ARBA" id="ARBA00022737"/>
    </source>
</evidence>
<feature type="compositionally biased region" description="Low complexity" evidence="5">
    <location>
        <begin position="318"/>
        <end position="338"/>
    </location>
</feature>
<name>A0A9Q0XWK2_9SAUR</name>
<dbReference type="Gene3D" id="1.25.40.20">
    <property type="entry name" value="Ankyrin repeat-containing domain"/>
    <property type="match status" value="1"/>
</dbReference>
<dbReference type="Pfam" id="PF12796">
    <property type="entry name" value="Ank_2"/>
    <property type="match status" value="1"/>
</dbReference>
<dbReference type="SMART" id="SM00248">
    <property type="entry name" value="ANK"/>
    <property type="match status" value="2"/>
</dbReference>
<evidence type="ECO:0000259" key="6">
    <source>
        <dbReference type="Pfam" id="PF25877"/>
    </source>
</evidence>
<dbReference type="InterPro" id="IPR002110">
    <property type="entry name" value="Ankyrin_rpt"/>
</dbReference>
<dbReference type="SUPFAM" id="SSF48403">
    <property type="entry name" value="Ankyrin repeat"/>
    <property type="match status" value="1"/>
</dbReference>
<dbReference type="Proteomes" id="UP001142489">
    <property type="component" value="Unassembled WGS sequence"/>
</dbReference>
<evidence type="ECO:0000256" key="5">
    <source>
        <dbReference type="SAM" id="MobiDB-lite"/>
    </source>
</evidence>
<feature type="domain" description="SOWAHA-C winged helix-turn-helix" evidence="6">
    <location>
        <begin position="4"/>
        <end position="89"/>
    </location>
</feature>
<feature type="compositionally biased region" description="Gly residues" evidence="5">
    <location>
        <begin position="181"/>
        <end position="196"/>
    </location>
</feature>